<dbReference type="GO" id="GO:0016491">
    <property type="term" value="F:oxidoreductase activity"/>
    <property type="evidence" value="ECO:0007669"/>
    <property type="project" value="UniProtKB-KW"/>
</dbReference>
<dbReference type="Gene3D" id="3.40.50.720">
    <property type="entry name" value="NAD(P)-binding Rossmann-like Domain"/>
    <property type="match status" value="1"/>
</dbReference>
<organism evidence="4">
    <name type="scientific">marine metagenome</name>
    <dbReference type="NCBI Taxonomy" id="408172"/>
    <lineage>
        <taxon>unclassified sequences</taxon>
        <taxon>metagenomes</taxon>
        <taxon>ecological metagenomes</taxon>
    </lineage>
</organism>
<accession>A0A381Q4N7</accession>
<dbReference type="Pfam" id="PF13561">
    <property type="entry name" value="adh_short_C2"/>
    <property type="match status" value="1"/>
</dbReference>
<dbReference type="CDD" id="cd05233">
    <property type="entry name" value="SDR_c"/>
    <property type="match status" value="1"/>
</dbReference>
<dbReference type="InterPro" id="IPR020904">
    <property type="entry name" value="Sc_DH/Rdtase_CS"/>
</dbReference>
<sequence length="260" mass="26482">MGVTVTDGKDLDRQAALVTGASSGIGRAIATTLATAGADVVLVARRAEELDVVASEIVSQGGRAATVVADLSDPEQVDTVVDRAVGVFGQLDVVVNAAGRADWASALETDQASFDAHLTLNTWVPLRLAQLAHPYLSESADGVVVMVGSVDAARPSSGAAAYGASKGAMSSLTVVLAKEWASDGIRVVQVDPGLVRTPMAEEVVGKVNSGERKINLVGRAGEPTEVAALVLYLVSPSGRFATGTSFRLDGGALAAGPFDL</sequence>
<evidence type="ECO:0000313" key="4">
    <source>
        <dbReference type="EMBL" id="SUZ73057.1"/>
    </source>
</evidence>
<evidence type="ECO:0000259" key="3">
    <source>
        <dbReference type="SMART" id="SM00822"/>
    </source>
</evidence>
<proteinExistence type="inferred from homology"/>
<dbReference type="EMBL" id="UINC01001166">
    <property type="protein sequence ID" value="SUZ73057.1"/>
    <property type="molecule type" value="Genomic_DNA"/>
</dbReference>
<dbReference type="FunFam" id="3.40.50.720:FF:000084">
    <property type="entry name" value="Short-chain dehydrogenase reductase"/>
    <property type="match status" value="1"/>
</dbReference>
<dbReference type="InterPro" id="IPR057326">
    <property type="entry name" value="KR_dom"/>
</dbReference>
<dbReference type="SMART" id="SM00822">
    <property type="entry name" value="PKS_KR"/>
    <property type="match status" value="1"/>
</dbReference>
<gene>
    <name evidence="4" type="ORF">METZ01_LOCUS25911</name>
</gene>
<feature type="domain" description="Ketoreductase" evidence="3">
    <location>
        <begin position="14"/>
        <end position="193"/>
    </location>
</feature>
<protein>
    <recommendedName>
        <fullName evidence="3">Ketoreductase domain-containing protein</fullName>
    </recommendedName>
</protein>
<dbReference type="PANTHER" id="PTHR43639:SF1">
    <property type="entry name" value="SHORT-CHAIN DEHYDROGENASE_REDUCTASE FAMILY PROTEIN"/>
    <property type="match status" value="1"/>
</dbReference>
<reference evidence="4" key="1">
    <citation type="submission" date="2018-05" db="EMBL/GenBank/DDBJ databases">
        <authorList>
            <person name="Lanie J.A."/>
            <person name="Ng W.-L."/>
            <person name="Kazmierczak K.M."/>
            <person name="Andrzejewski T.M."/>
            <person name="Davidsen T.M."/>
            <person name="Wayne K.J."/>
            <person name="Tettelin H."/>
            <person name="Glass J.I."/>
            <person name="Rusch D."/>
            <person name="Podicherti R."/>
            <person name="Tsui H.-C.T."/>
            <person name="Winkler M.E."/>
        </authorList>
    </citation>
    <scope>NUCLEOTIDE SEQUENCE</scope>
</reference>
<keyword evidence="2" id="KW-0560">Oxidoreductase</keyword>
<evidence type="ECO:0000256" key="2">
    <source>
        <dbReference type="ARBA" id="ARBA00023002"/>
    </source>
</evidence>
<dbReference type="InterPro" id="IPR036291">
    <property type="entry name" value="NAD(P)-bd_dom_sf"/>
</dbReference>
<evidence type="ECO:0000256" key="1">
    <source>
        <dbReference type="ARBA" id="ARBA00006484"/>
    </source>
</evidence>
<name>A0A381Q4N7_9ZZZZ</name>
<dbReference type="SUPFAM" id="SSF51735">
    <property type="entry name" value="NAD(P)-binding Rossmann-fold domains"/>
    <property type="match status" value="1"/>
</dbReference>
<dbReference type="PANTHER" id="PTHR43639">
    <property type="entry name" value="OXIDOREDUCTASE, SHORT-CHAIN DEHYDROGENASE/REDUCTASE FAMILY (AFU_ORTHOLOGUE AFUA_5G02870)"/>
    <property type="match status" value="1"/>
</dbReference>
<dbReference type="InterPro" id="IPR002347">
    <property type="entry name" value="SDR_fam"/>
</dbReference>
<dbReference type="PRINTS" id="PR00081">
    <property type="entry name" value="GDHRDH"/>
</dbReference>
<dbReference type="AlphaFoldDB" id="A0A381Q4N7"/>
<dbReference type="PROSITE" id="PS00061">
    <property type="entry name" value="ADH_SHORT"/>
    <property type="match status" value="1"/>
</dbReference>
<dbReference type="PRINTS" id="PR00080">
    <property type="entry name" value="SDRFAMILY"/>
</dbReference>
<comment type="similarity">
    <text evidence="1">Belongs to the short-chain dehydrogenases/reductases (SDR) family.</text>
</comment>